<dbReference type="NCBIfam" id="TIGR01292">
    <property type="entry name" value="TRX_reduct"/>
    <property type="match status" value="1"/>
</dbReference>
<dbReference type="Gene3D" id="3.50.50.60">
    <property type="entry name" value="FAD/NAD(P)-binding domain"/>
    <property type="match status" value="2"/>
</dbReference>
<dbReference type="SUPFAM" id="SSF51905">
    <property type="entry name" value="FAD/NAD(P)-binding domain"/>
    <property type="match status" value="1"/>
</dbReference>
<evidence type="ECO:0000313" key="9">
    <source>
        <dbReference type="EMBL" id="PIT94692.1"/>
    </source>
</evidence>
<dbReference type="PRINTS" id="PR00469">
    <property type="entry name" value="PNDRDTASEII"/>
</dbReference>
<evidence type="ECO:0000313" key="10">
    <source>
        <dbReference type="Proteomes" id="UP000228964"/>
    </source>
</evidence>
<dbReference type="GO" id="GO:0019430">
    <property type="term" value="P:removal of superoxide radicals"/>
    <property type="evidence" value="ECO:0007669"/>
    <property type="project" value="UniProtKB-UniRule"/>
</dbReference>
<dbReference type="InterPro" id="IPR036188">
    <property type="entry name" value="FAD/NAD-bd_sf"/>
</dbReference>
<accession>A0A2M6WPJ2</accession>
<dbReference type="InterPro" id="IPR050097">
    <property type="entry name" value="Ferredoxin-NADP_redctase_2"/>
</dbReference>
<dbReference type="GO" id="GO:0005737">
    <property type="term" value="C:cytoplasm"/>
    <property type="evidence" value="ECO:0007669"/>
    <property type="project" value="InterPro"/>
</dbReference>
<gene>
    <name evidence="9" type="primary">trxB</name>
    <name evidence="9" type="ORF">COT96_02895</name>
</gene>
<name>A0A2M6WPJ2_9BACT</name>
<evidence type="ECO:0000256" key="6">
    <source>
        <dbReference type="RuleBase" id="RU003880"/>
    </source>
</evidence>
<dbReference type="GO" id="GO:0004791">
    <property type="term" value="F:thioredoxin-disulfide reductase (NADPH) activity"/>
    <property type="evidence" value="ECO:0007669"/>
    <property type="project" value="UniProtKB-UniRule"/>
</dbReference>
<comment type="catalytic activity">
    <reaction evidence="6">
        <text>[thioredoxin]-dithiol + NADP(+) = [thioredoxin]-disulfide + NADPH + H(+)</text>
        <dbReference type="Rhea" id="RHEA:20345"/>
        <dbReference type="Rhea" id="RHEA-COMP:10698"/>
        <dbReference type="Rhea" id="RHEA-COMP:10700"/>
        <dbReference type="ChEBI" id="CHEBI:15378"/>
        <dbReference type="ChEBI" id="CHEBI:29950"/>
        <dbReference type="ChEBI" id="CHEBI:50058"/>
        <dbReference type="ChEBI" id="CHEBI:57783"/>
        <dbReference type="ChEBI" id="CHEBI:58349"/>
        <dbReference type="EC" id="1.8.1.9"/>
    </reaction>
</comment>
<keyword evidence="5 6" id="KW-0676">Redox-active center</keyword>
<evidence type="ECO:0000256" key="5">
    <source>
        <dbReference type="ARBA" id="ARBA00023284"/>
    </source>
</evidence>
<dbReference type="Pfam" id="PF07992">
    <property type="entry name" value="Pyr_redox_2"/>
    <property type="match status" value="1"/>
</dbReference>
<dbReference type="PROSITE" id="PS00573">
    <property type="entry name" value="PYRIDINE_REDOX_2"/>
    <property type="match status" value="1"/>
</dbReference>
<reference evidence="10" key="1">
    <citation type="submission" date="2017-09" db="EMBL/GenBank/DDBJ databases">
        <title>Depth-based differentiation of microbial function through sediment-hosted aquifers and enrichment of novel symbionts in the deep terrestrial subsurface.</title>
        <authorList>
            <person name="Probst A.J."/>
            <person name="Ladd B."/>
            <person name="Jarett J.K."/>
            <person name="Geller-Mcgrath D.E."/>
            <person name="Sieber C.M.K."/>
            <person name="Emerson J.B."/>
            <person name="Anantharaman K."/>
            <person name="Thomas B.C."/>
            <person name="Malmstrom R."/>
            <person name="Stieglmeier M."/>
            <person name="Klingl A."/>
            <person name="Woyke T."/>
            <person name="Ryan C.M."/>
            <person name="Banfield J.F."/>
        </authorList>
    </citation>
    <scope>NUCLEOTIDE SEQUENCE [LARGE SCALE GENOMIC DNA]</scope>
</reference>
<proteinExistence type="inferred from homology"/>
<comment type="subunit">
    <text evidence="6">Homodimer.</text>
</comment>
<dbReference type="InterPro" id="IPR005982">
    <property type="entry name" value="Thioredox_Rdtase"/>
</dbReference>
<dbReference type="EC" id="1.8.1.9" evidence="6"/>
<keyword evidence="7" id="KW-0521">NADP</keyword>
<protein>
    <recommendedName>
        <fullName evidence="6">Thioredoxin reductase</fullName>
        <ecNumber evidence="6">1.8.1.9</ecNumber>
    </recommendedName>
</protein>
<keyword evidence="4" id="KW-1015">Disulfide bond</keyword>
<dbReference type="InterPro" id="IPR008255">
    <property type="entry name" value="Pyr_nucl-diS_OxRdtase_2_AS"/>
</dbReference>
<feature type="domain" description="FAD/NAD(P)-binding" evidence="8">
    <location>
        <begin position="2"/>
        <end position="287"/>
    </location>
</feature>
<keyword evidence="3 6" id="KW-0560">Oxidoreductase</keyword>
<dbReference type="AlphaFoldDB" id="A0A2M6WPJ2"/>
<organism evidence="9 10">
    <name type="scientific">Candidatus Falkowbacteria bacterium CG10_big_fil_rev_8_21_14_0_10_38_22</name>
    <dbReference type="NCBI Taxonomy" id="1974564"/>
    <lineage>
        <taxon>Bacteria</taxon>
        <taxon>Candidatus Falkowiibacteriota</taxon>
    </lineage>
</organism>
<evidence type="ECO:0000256" key="3">
    <source>
        <dbReference type="ARBA" id="ARBA00023002"/>
    </source>
</evidence>
<evidence type="ECO:0000256" key="7">
    <source>
        <dbReference type="RuleBase" id="RU003881"/>
    </source>
</evidence>
<comment type="similarity">
    <text evidence="6">Belongs to the class-II pyridine nucleotide-disulfide oxidoreductase family.</text>
</comment>
<sequence length="306" mass="33041">MYDTIIIGAGAAGLTAGIYAARREMKTLIIGKQVGGQIVWASTIENYPGFKSISSFELIQKMQEQVKSLGVAIKIEEVKSIEQKGSIFSVITDKEEYQGKTVIIALGLMPRCLKIPGEKELTGKGVSYCANCDGPLYRNKIVAVIGGGNAALDAAEVLSKIASKVYLINRSERFRGFEVLLSKIKQNNNIEMIPNSLPQEVVGAGRVEKINLVDTNDGTKKEIKIDGLFIEVGREAQTDLVANLVKRNQDNKIIIDGDGQTSLPGVFAAGDVTQGDFNQIVIACGQGAIAALSAYRYLQLQNKKEG</sequence>
<dbReference type="Proteomes" id="UP000228964">
    <property type="component" value="Unassembled WGS sequence"/>
</dbReference>
<evidence type="ECO:0000256" key="4">
    <source>
        <dbReference type="ARBA" id="ARBA00023157"/>
    </source>
</evidence>
<dbReference type="EMBL" id="PFAO01000072">
    <property type="protein sequence ID" value="PIT94692.1"/>
    <property type="molecule type" value="Genomic_DNA"/>
</dbReference>
<evidence type="ECO:0000259" key="8">
    <source>
        <dbReference type="Pfam" id="PF07992"/>
    </source>
</evidence>
<dbReference type="PRINTS" id="PR00368">
    <property type="entry name" value="FADPNR"/>
</dbReference>
<dbReference type="InterPro" id="IPR023753">
    <property type="entry name" value="FAD/NAD-binding_dom"/>
</dbReference>
<comment type="caution">
    <text evidence="9">The sequence shown here is derived from an EMBL/GenBank/DDBJ whole genome shotgun (WGS) entry which is preliminary data.</text>
</comment>
<evidence type="ECO:0000256" key="2">
    <source>
        <dbReference type="ARBA" id="ARBA00022827"/>
    </source>
</evidence>
<dbReference type="PANTHER" id="PTHR48105">
    <property type="entry name" value="THIOREDOXIN REDUCTASE 1-RELATED-RELATED"/>
    <property type="match status" value="1"/>
</dbReference>
<keyword evidence="1 6" id="KW-0285">Flavoprotein</keyword>
<comment type="cofactor">
    <cofactor evidence="7">
        <name>FAD</name>
        <dbReference type="ChEBI" id="CHEBI:57692"/>
    </cofactor>
    <text evidence="7">Binds 1 FAD per subunit.</text>
</comment>
<keyword evidence="2 6" id="KW-0274">FAD</keyword>
<evidence type="ECO:0000256" key="1">
    <source>
        <dbReference type="ARBA" id="ARBA00022630"/>
    </source>
</evidence>